<comment type="caution">
    <text evidence="10">Lacks conserved residue(s) required for the propagation of feature annotation.</text>
</comment>
<accession>A0A1G2DFR0</accession>
<feature type="site" description="Interaction with substrate tRNA" evidence="10">
    <location>
        <position position="127"/>
    </location>
</feature>
<dbReference type="HAMAP" id="MF_00185">
    <property type="entry name" value="IPP_trans"/>
    <property type="match status" value="1"/>
</dbReference>
<dbReference type="InterPro" id="IPR018022">
    <property type="entry name" value="IPT"/>
</dbReference>
<comment type="function">
    <text evidence="2 10 12">Catalyzes the transfer of a dimethylallyl group onto the adenine at position 37 in tRNAs that read codons beginning with uridine, leading to the formation of N6-(dimethylallyl)adenosine (i(6)A).</text>
</comment>
<evidence type="ECO:0000313" key="15">
    <source>
        <dbReference type="Proteomes" id="UP000178636"/>
    </source>
</evidence>
<keyword evidence="6 10" id="KW-0547">Nucleotide-binding</keyword>
<feature type="region of interest" description="Interaction with substrate tRNA" evidence="10">
    <location>
        <begin position="38"/>
        <end position="41"/>
    </location>
</feature>
<evidence type="ECO:0000256" key="5">
    <source>
        <dbReference type="ARBA" id="ARBA00022694"/>
    </source>
</evidence>
<dbReference type="EC" id="2.5.1.75" evidence="10"/>
<evidence type="ECO:0000256" key="3">
    <source>
        <dbReference type="ARBA" id="ARBA00005842"/>
    </source>
</evidence>
<comment type="cofactor">
    <cofactor evidence="1 10">
        <name>Mg(2+)</name>
        <dbReference type="ChEBI" id="CHEBI:18420"/>
    </cofactor>
</comment>
<organism evidence="14 15">
    <name type="scientific">Candidatus Lloydbacteria bacterium RIFCSPHIGHO2_02_FULL_54_17</name>
    <dbReference type="NCBI Taxonomy" id="1798664"/>
    <lineage>
        <taxon>Bacteria</taxon>
        <taxon>Candidatus Lloydiibacteriota</taxon>
    </lineage>
</organism>
<gene>
    <name evidence="10" type="primary">miaA</name>
    <name evidence="14" type="ORF">A3C93_04670</name>
</gene>
<comment type="subunit">
    <text evidence="10">Monomer.</text>
</comment>
<dbReference type="Gene3D" id="3.40.50.300">
    <property type="entry name" value="P-loop containing nucleotide triphosphate hydrolases"/>
    <property type="match status" value="1"/>
</dbReference>
<dbReference type="SUPFAM" id="SSF52540">
    <property type="entry name" value="P-loop containing nucleoside triphosphate hydrolases"/>
    <property type="match status" value="2"/>
</dbReference>
<evidence type="ECO:0000256" key="11">
    <source>
        <dbReference type="RuleBase" id="RU003783"/>
    </source>
</evidence>
<dbReference type="PANTHER" id="PTHR11088">
    <property type="entry name" value="TRNA DIMETHYLALLYLTRANSFERASE"/>
    <property type="match status" value="1"/>
</dbReference>
<dbReference type="STRING" id="1798664.A3C93_04670"/>
<comment type="caution">
    <text evidence="14">The sequence shown here is derived from an EMBL/GenBank/DDBJ whole genome shotgun (WGS) entry which is preliminary data.</text>
</comment>
<dbReference type="Proteomes" id="UP000178636">
    <property type="component" value="Unassembled WGS sequence"/>
</dbReference>
<evidence type="ECO:0000256" key="6">
    <source>
        <dbReference type="ARBA" id="ARBA00022741"/>
    </source>
</evidence>
<dbReference type="EMBL" id="MHLO01000018">
    <property type="protein sequence ID" value="OGZ12487.1"/>
    <property type="molecule type" value="Genomic_DNA"/>
</dbReference>
<evidence type="ECO:0000256" key="10">
    <source>
        <dbReference type="HAMAP-Rule" id="MF_00185"/>
    </source>
</evidence>
<dbReference type="GO" id="GO:0052381">
    <property type="term" value="F:tRNA dimethylallyltransferase activity"/>
    <property type="evidence" value="ECO:0007669"/>
    <property type="project" value="UniProtKB-UniRule"/>
</dbReference>
<dbReference type="GO" id="GO:0005524">
    <property type="term" value="F:ATP binding"/>
    <property type="evidence" value="ECO:0007669"/>
    <property type="project" value="UniProtKB-UniRule"/>
</dbReference>
<proteinExistence type="inferred from homology"/>
<dbReference type="NCBIfam" id="TIGR00174">
    <property type="entry name" value="miaA"/>
    <property type="match status" value="1"/>
</dbReference>
<comment type="catalytic activity">
    <reaction evidence="9 10 11">
        <text>adenosine(37) in tRNA + dimethylallyl diphosphate = N(6)-dimethylallyladenosine(37) in tRNA + diphosphate</text>
        <dbReference type="Rhea" id="RHEA:26482"/>
        <dbReference type="Rhea" id="RHEA-COMP:10162"/>
        <dbReference type="Rhea" id="RHEA-COMP:10375"/>
        <dbReference type="ChEBI" id="CHEBI:33019"/>
        <dbReference type="ChEBI" id="CHEBI:57623"/>
        <dbReference type="ChEBI" id="CHEBI:74411"/>
        <dbReference type="ChEBI" id="CHEBI:74415"/>
        <dbReference type="EC" id="2.5.1.75"/>
    </reaction>
</comment>
<dbReference type="InterPro" id="IPR027417">
    <property type="entry name" value="P-loop_NTPase"/>
</dbReference>
<keyword evidence="4 10" id="KW-0808">Transferase</keyword>
<name>A0A1G2DFR0_9BACT</name>
<feature type="binding site" evidence="10">
    <location>
        <begin position="15"/>
        <end position="20"/>
    </location>
    <ligand>
        <name>substrate</name>
    </ligand>
</feature>
<sequence>MVEKRPKIVVIVGPTASGKSALAVKLARKFGGEIISADSRQVYRGMDIGTGKITQKEMRGVPHHLLSVVSPKKVFTVGDYVPMAERALRDILRRGKLPVICGGAGFYILALVDKLQLPNVPPNPALRKRLKKKTASKLFALLKRLDPAFALRIDRNNPHRLIRAVEIARALGHVPPLTAVSPYDPLFIGITLPKILLAKRIHKRLLARIRAGMLDEVRSLVKQGVSVKRMHSLGLEYRYCADHIKGTLTKEEFLLRLESAIRQYAKRQMTWFKKEKRIRWVGNDLTKTERLVKNFL</sequence>
<keyword evidence="5 10" id="KW-0819">tRNA processing</keyword>
<protein>
    <recommendedName>
        <fullName evidence="10">tRNA dimethylallyltransferase</fullName>
        <ecNumber evidence="10">2.5.1.75</ecNumber>
    </recommendedName>
    <alternativeName>
        <fullName evidence="10">Dimethylallyl diphosphate:tRNA dimethylallyltransferase</fullName>
        <shortName evidence="10">DMAPP:tRNA dimethylallyltransferase</shortName>
        <shortName evidence="10">DMATase</shortName>
    </alternativeName>
    <alternativeName>
        <fullName evidence="10">Isopentenyl-diphosphate:tRNA isopentenyltransferase</fullName>
        <shortName evidence="10">IPP transferase</shortName>
        <shortName evidence="10">IPPT</shortName>
        <shortName evidence="10">IPTase</shortName>
    </alternativeName>
</protein>
<comment type="similarity">
    <text evidence="3 10 13">Belongs to the IPP transferase family.</text>
</comment>
<keyword evidence="8 10" id="KW-0460">Magnesium</keyword>
<evidence type="ECO:0000256" key="13">
    <source>
        <dbReference type="RuleBase" id="RU003785"/>
    </source>
</evidence>
<dbReference type="Pfam" id="PF01715">
    <property type="entry name" value="IPPT"/>
    <property type="match status" value="1"/>
</dbReference>
<evidence type="ECO:0000313" key="14">
    <source>
        <dbReference type="EMBL" id="OGZ12487.1"/>
    </source>
</evidence>
<dbReference type="InterPro" id="IPR039657">
    <property type="entry name" value="Dimethylallyltransferase"/>
</dbReference>
<evidence type="ECO:0000256" key="2">
    <source>
        <dbReference type="ARBA" id="ARBA00003213"/>
    </source>
</evidence>
<feature type="binding site" evidence="10">
    <location>
        <begin position="13"/>
        <end position="20"/>
    </location>
    <ligand>
        <name>ATP</name>
        <dbReference type="ChEBI" id="CHEBI:30616"/>
    </ligand>
</feature>
<evidence type="ECO:0000256" key="8">
    <source>
        <dbReference type="ARBA" id="ARBA00022842"/>
    </source>
</evidence>
<evidence type="ECO:0000256" key="9">
    <source>
        <dbReference type="ARBA" id="ARBA00049563"/>
    </source>
</evidence>
<dbReference type="Gene3D" id="1.10.20.140">
    <property type="match status" value="1"/>
</dbReference>
<evidence type="ECO:0000256" key="4">
    <source>
        <dbReference type="ARBA" id="ARBA00022679"/>
    </source>
</evidence>
<evidence type="ECO:0000256" key="1">
    <source>
        <dbReference type="ARBA" id="ARBA00001946"/>
    </source>
</evidence>
<dbReference type="GO" id="GO:0006400">
    <property type="term" value="P:tRNA modification"/>
    <property type="evidence" value="ECO:0007669"/>
    <property type="project" value="TreeGrafter"/>
</dbReference>
<evidence type="ECO:0000256" key="12">
    <source>
        <dbReference type="RuleBase" id="RU003784"/>
    </source>
</evidence>
<dbReference type="PANTHER" id="PTHR11088:SF60">
    <property type="entry name" value="TRNA DIMETHYLALLYLTRANSFERASE"/>
    <property type="match status" value="1"/>
</dbReference>
<dbReference type="AlphaFoldDB" id="A0A1G2DFR0"/>
<keyword evidence="7 10" id="KW-0067">ATP-binding</keyword>
<evidence type="ECO:0000256" key="7">
    <source>
        <dbReference type="ARBA" id="ARBA00022840"/>
    </source>
</evidence>
<reference evidence="14 15" key="1">
    <citation type="journal article" date="2016" name="Nat. Commun.">
        <title>Thousands of microbial genomes shed light on interconnected biogeochemical processes in an aquifer system.</title>
        <authorList>
            <person name="Anantharaman K."/>
            <person name="Brown C.T."/>
            <person name="Hug L.A."/>
            <person name="Sharon I."/>
            <person name="Castelle C.J."/>
            <person name="Probst A.J."/>
            <person name="Thomas B.C."/>
            <person name="Singh A."/>
            <person name="Wilkins M.J."/>
            <person name="Karaoz U."/>
            <person name="Brodie E.L."/>
            <person name="Williams K.H."/>
            <person name="Hubbard S.S."/>
            <person name="Banfield J.F."/>
        </authorList>
    </citation>
    <scope>NUCLEOTIDE SEQUENCE [LARGE SCALE GENOMIC DNA]</scope>
</reference>